<feature type="region of interest" description="Disordered" evidence="1">
    <location>
        <begin position="726"/>
        <end position="809"/>
    </location>
</feature>
<accession>A0ABV7X526</accession>
<dbReference type="EMBL" id="JBHRXV010000001">
    <property type="protein sequence ID" value="MFC3711255.1"/>
    <property type="molecule type" value="Genomic_DNA"/>
</dbReference>
<dbReference type="InterPro" id="IPR050149">
    <property type="entry name" value="Collagen_superfamily"/>
</dbReference>
<dbReference type="Proteomes" id="UP001595615">
    <property type="component" value="Unassembled WGS sequence"/>
</dbReference>
<protein>
    <recommendedName>
        <fullName evidence="5">Tip attachment protein J domain-containing protein</fullName>
    </recommendedName>
</protein>
<feature type="signal peptide" evidence="2">
    <location>
        <begin position="1"/>
        <end position="24"/>
    </location>
</feature>
<evidence type="ECO:0000313" key="3">
    <source>
        <dbReference type="EMBL" id="MFC3711255.1"/>
    </source>
</evidence>
<feature type="compositionally biased region" description="Low complexity" evidence="1">
    <location>
        <begin position="759"/>
        <end position="809"/>
    </location>
</feature>
<organism evidence="3 4">
    <name type="scientific">Sphingoaurantiacus capsulatus</name>
    <dbReference type="NCBI Taxonomy" id="1771310"/>
    <lineage>
        <taxon>Bacteria</taxon>
        <taxon>Pseudomonadati</taxon>
        <taxon>Pseudomonadota</taxon>
        <taxon>Alphaproteobacteria</taxon>
        <taxon>Sphingomonadales</taxon>
        <taxon>Sphingosinicellaceae</taxon>
        <taxon>Sphingoaurantiacus</taxon>
    </lineage>
</organism>
<gene>
    <name evidence="3" type="ORF">ACFOMD_01650</name>
</gene>
<evidence type="ECO:0000313" key="4">
    <source>
        <dbReference type="Proteomes" id="UP001595615"/>
    </source>
</evidence>
<dbReference type="Pfam" id="PF01391">
    <property type="entry name" value="Collagen"/>
    <property type="match status" value="1"/>
</dbReference>
<evidence type="ECO:0000256" key="1">
    <source>
        <dbReference type="SAM" id="MobiDB-lite"/>
    </source>
</evidence>
<dbReference type="RefSeq" id="WP_380855811.1">
    <property type="nucleotide sequence ID" value="NZ_JBHRXV010000001.1"/>
</dbReference>
<evidence type="ECO:0000256" key="2">
    <source>
        <dbReference type="SAM" id="SignalP"/>
    </source>
</evidence>
<keyword evidence="2" id="KW-0732">Signal</keyword>
<proteinExistence type="predicted"/>
<evidence type="ECO:0008006" key="5">
    <source>
        <dbReference type="Google" id="ProtNLM"/>
    </source>
</evidence>
<keyword evidence="4" id="KW-1185">Reference proteome</keyword>
<dbReference type="PANTHER" id="PTHR24023:SF1095">
    <property type="entry name" value="EGF-LIKE DOMAIN-CONTAINING PROTEIN"/>
    <property type="match status" value="1"/>
</dbReference>
<dbReference type="InterPro" id="IPR008160">
    <property type="entry name" value="Collagen"/>
</dbReference>
<comment type="caution">
    <text evidence="3">The sequence shown here is derived from an EMBL/GenBank/DDBJ whole genome shotgun (WGS) entry which is preliminary data.</text>
</comment>
<name>A0ABV7X526_9SPHN</name>
<sequence>MSKTLRTAAVVVGAVALASTGVGAAISAGLIAESAAFAVAAGTFAGAAGTLTTIAAGMSLAATVAAKKPNASIGGSQTKFKADPLAGIPYAIGRTYVAGNIVYNEAHGKDNEYNSFAVVLSGAGPVDGIEQFLVEKAPVSFSGAAAVGYYGGWMWQTQQLGGPPGSGWISPGMGSPPGWTGDHELSGFAAAMWTLRFDKKGKVFAAGTPQPGWVGRWVKVYDPRLDGSYPGGEGDCRPLEEASYVWSQNPYLHALTWLLGRWQNGKRVLGVGAPVEMIDVPAFVEGANVAEANSWHIGGVVSSVDAKWNVLKMMLQAGGGEPLRLGAKISCLINTPRVALATIREGDIIGDASVAATKPRRERFNAVVPLYRSPDHDWEMVSAAPTKIDAYVTEDGELRTREIGYPLVQHVNQAAQLALYDIVNAREFGPVELPLKPRWLGYKPGDCLRVEVEELGLVAQDVLVLIRTLDPGGTVTLTARSETAGKHDFALGKTGTPPPLPGVSGDPLNDVPAPGVSAWAAVGGVMESGDVAVPVIVIDGATDNVNADAVIFEYRVDGASDWIMAGTEAATTTRKMINAVTAGESYVVAVSYRARGIVGARRIEGPVVTGEYAGVEGPAGADGVTTYSWFAWANSADGGTDFTTEAPGARKYMGVAYNKTTPVESLNPAHYFWAKIEGPAGAEGTAGVAGPPGPNGEPTYIWIAYANSANGVTDFTTGSPGSRSYIGVAPNKSTPTEGSSPADYSWSRVEGPQGPIGVTGATGSTGATGPTGTAGATGSTGATGPMGATGPQGPTGATGATGATGPAGAAGPAAASQVVRVTGANTYVLNLRLAPYASVYAQGVYYGSAYGSVSLHLEYNVGGGGWSTIQYQASTEDGATGFDFGATISNPYNAYLLAEVRFTLTGALSSWDGQSFLSA</sequence>
<dbReference type="PANTHER" id="PTHR24023">
    <property type="entry name" value="COLLAGEN ALPHA"/>
    <property type="match status" value="1"/>
</dbReference>
<feature type="chain" id="PRO_5046320189" description="Tip attachment protein J domain-containing protein" evidence="2">
    <location>
        <begin position="25"/>
        <end position="919"/>
    </location>
</feature>
<reference evidence="4" key="1">
    <citation type="journal article" date="2019" name="Int. J. Syst. Evol. Microbiol.">
        <title>The Global Catalogue of Microorganisms (GCM) 10K type strain sequencing project: providing services to taxonomists for standard genome sequencing and annotation.</title>
        <authorList>
            <consortium name="The Broad Institute Genomics Platform"/>
            <consortium name="The Broad Institute Genome Sequencing Center for Infectious Disease"/>
            <person name="Wu L."/>
            <person name="Ma J."/>
        </authorList>
    </citation>
    <scope>NUCLEOTIDE SEQUENCE [LARGE SCALE GENOMIC DNA]</scope>
    <source>
        <strain evidence="4">KCTC 42644</strain>
    </source>
</reference>